<keyword evidence="7 12" id="KW-0479">Metal-binding</keyword>
<evidence type="ECO:0000256" key="6">
    <source>
        <dbReference type="ARBA" id="ARBA00022692"/>
    </source>
</evidence>
<feature type="region of interest" description="Disordered" evidence="13">
    <location>
        <begin position="452"/>
        <end position="475"/>
    </location>
</feature>
<name>A0A1C4WDK5_9ACTN</name>
<dbReference type="RefSeq" id="WP_208602727.1">
    <property type="nucleotide sequence ID" value="NZ_FMCS01000003.1"/>
</dbReference>
<feature type="transmembrane region" description="Helical" evidence="12">
    <location>
        <begin position="370"/>
        <end position="392"/>
    </location>
</feature>
<feature type="transmembrane region" description="Helical" evidence="12">
    <location>
        <begin position="231"/>
        <end position="250"/>
    </location>
</feature>
<keyword evidence="10 12" id="KW-0408">Iron</keyword>
<evidence type="ECO:0000256" key="3">
    <source>
        <dbReference type="ARBA" id="ARBA00022448"/>
    </source>
</evidence>
<dbReference type="InterPro" id="IPR002585">
    <property type="entry name" value="Cyt-d_ubiquinol_oxidase_su_1"/>
</dbReference>
<gene>
    <name evidence="14" type="ORF">GA0070214_103465</name>
</gene>
<evidence type="ECO:0000256" key="8">
    <source>
        <dbReference type="ARBA" id="ARBA00022982"/>
    </source>
</evidence>
<keyword evidence="3 12" id="KW-0813">Transport</keyword>
<dbReference type="GO" id="GO:0020037">
    <property type="term" value="F:heme binding"/>
    <property type="evidence" value="ECO:0007669"/>
    <property type="project" value="TreeGrafter"/>
</dbReference>
<evidence type="ECO:0000313" key="14">
    <source>
        <dbReference type="EMBL" id="SCE94270.1"/>
    </source>
</evidence>
<evidence type="ECO:0000256" key="4">
    <source>
        <dbReference type="ARBA" id="ARBA00022475"/>
    </source>
</evidence>
<evidence type="ECO:0000256" key="1">
    <source>
        <dbReference type="ARBA" id="ARBA00004651"/>
    </source>
</evidence>
<keyword evidence="15" id="KW-1185">Reference proteome</keyword>
<dbReference type="PANTHER" id="PTHR30365:SF14">
    <property type="entry name" value="CYTOCHROME BD MENAQUINOL OXIDASE SUBUNIT I-RELATED"/>
    <property type="match status" value="1"/>
</dbReference>
<proteinExistence type="inferred from homology"/>
<feature type="transmembrane region" description="Helical" evidence="12">
    <location>
        <begin position="74"/>
        <end position="97"/>
    </location>
</feature>
<dbReference type="EMBL" id="FMCS01000003">
    <property type="protein sequence ID" value="SCE94270.1"/>
    <property type="molecule type" value="Genomic_DNA"/>
</dbReference>
<evidence type="ECO:0000256" key="10">
    <source>
        <dbReference type="ARBA" id="ARBA00023004"/>
    </source>
</evidence>
<organism evidence="14 15">
    <name type="scientific">Micromonospora chaiyaphumensis</name>
    <dbReference type="NCBI Taxonomy" id="307119"/>
    <lineage>
        <taxon>Bacteria</taxon>
        <taxon>Bacillati</taxon>
        <taxon>Actinomycetota</taxon>
        <taxon>Actinomycetes</taxon>
        <taxon>Micromonosporales</taxon>
        <taxon>Micromonosporaceae</taxon>
        <taxon>Micromonospora</taxon>
    </lineage>
</organism>
<dbReference type="GO" id="GO:0046872">
    <property type="term" value="F:metal ion binding"/>
    <property type="evidence" value="ECO:0007669"/>
    <property type="project" value="UniProtKB-UniRule"/>
</dbReference>
<dbReference type="Pfam" id="PF01654">
    <property type="entry name" value="Cyt_bd_oxida_I"/>
    <property type="match status" value="1"/>
</dbReference>
<dbReference type="Proteomes" id="UP000199629">
    <property type="component" value="Unassembled WGS sequence"/>
</dbReference>
<evidence type="ECO:0000256" key="9">
    <source>
        <dbReference type="ARBA" id="ARBA00022989"/>
    </source>
</evidence>
<dbReference type="PANTHER" id="PTHR30365">
    <property type="entry name" value="CYTOCHROME D UBIQUINOL OXIDASE"/>
    <property type="match status" value="1"/>
</dbReference>
<dbReference type="GO" id="GO:0070069">
    <property type="term" value="C:cytochrome complex"/>
    <property type="evidence" value="ECO:0007669"/>
    <property type="project" value="UniProtKB-UniRule"/>
</dbReference>
<evidence type="ECO:0000256" key="12">
    <source>
        <dbReference type="PIRNR" id="PIRNR006446"/>
    </source>
</evidence>
<keyword evidence="4 12" id="KW-1003">Cell membrane</keyword>
<keyword evidence="5 12" id="KW-0349">Heme</keyword>
<dbReference type="GO" id="GO:0005886">
    <property type="term" value="C:plasma membrane"/>
    <property type="evidence" value="ECO:0007669"/>
    <property type="project" value="UniProtKB-SubCell"/>
</dbReference>
<feature type="transmembrane region" description="Helical" evidence="12">
    <location>
        <begin position="197"/>
        <end position="219"/>
    </location>
</feature>
<keyword evidence="11 12" id="KW-0472">Membrane</keyword>
<keyword evidence="6 12" id="KW-0812">Transmembrane</keyword>
<feature type="transmembrane region" description="Helical" evidence="12">
    <location>
        <begin position="418"/>
        <end position="440"/>
    </location>
</feature>
<protein>
    <submittedName>
        <fullName evidence="14">Cytochrome bd-I ubiquinol oxidase subunit 1 apoprotein</fullName>
    </submittedName>
</protein>
<keyword evidence="9 12" id="KW-1133">Transmembrane helix</keyword>
<feature type="transmembrane region" description="Helical" evidence="12">
    <location>
        <begin position="333"/>
        <end position="358"/>
    </location>
</feature>
<evidence type="ECO:0000256" key="11">
    <source>
        <dbReference type="ARBA" id="ARBA00023136"/>
    </source>
</evidence>
<dbReference type="GO" id="GO:0019646">
    <property type="term" value="P:aerobic electron transport chain"/>
    <property type="evidence" value="ECO:0007669"/>
    <property type="project" value="InterPro"/>
</dbReference>
<evidence type="ECO:0000256" key="5">
    <source>
        <dbReference type="ARBA" id="ARBA00022617"/>
    </source>
</evidence>
<accession>A0A1C4WDK5</accession>
<sequence>MPGLSLLTVGASLAPADPAQLLPAREQMAFTLGFHIILVPFGVAFTFLMLIANARGIRRNDQTALLLARRWSQVAAVLFAVGAVSGTVLSFELGLLWPRLMGTYGAAFGIPFAIEGLFFFLEAIFVAIYVFGWQRMRPWPHFWTGVPVVLSGIGGTLSVVAANAWMNQPGGFTMRDGKIVEVRPLEVIFNGAFGFEAIHMLLAAYMVAGFVVAGVYAAGMLRGRRDRYHRLGLAIPLTVAALVTPLQIFVGDIAAREVYRNEPAKFAAIEAVATTGTHVPEVLGGYYANGEVHGGIKIPSGASLLSGYSPSTRIQGLDAIPAEVRPPDRLVAIVHLSFDVMVGIGTALLGLSVWYALAWWRRRDLPRSRWFLRATTISGVLAVVALEAGWVVTEVGRQPWTVTGHLLTRDAVTTSANLWLFFAATVALYVAVGATTVYVLRLLRRRWRDEGGATETDVPYGPARGPETTPAGGQA</sequence>
<keyword evidence="8 12" id="KW-0249">Electron transport</keyword>
<dbReference type="GO" id="GO:0009055">
    <property type="term" value="F:electron transfer activity"/>
    <property type="evidence" value="ECO:0007669"/>
    <property type="project" value="UniProtKB-UniRule"/>
</dbReference>
<comment type="subcellular location">
    <subcellularLocation>
        <location evidence="1">Cell membrane</location>
        <topology evidence="1">Multi-pass membrane protein</topology>
    </subcellularLocation>
</comment>
<evidence type="ECO:0000313" key="15">
    <source>
        <dbReference type="Proteomes" id="UP000199629"/>
    </source>
</evidence>
<feature type="transmembrane region" description="Helical" evidence="12">
    <location>
        <begin position="142"/>
        <end position="166"/>
    </location>
</feature>
<evidence type="ECO:0000256" key="13">
    <source>
        <dbReference type="SAM" id="MobiDB-lite"/>
    </source>
</evidence>
<evidence type="ECO:0000256" key="2">
    <source>
        <dbReference type="ARBA" id="ARBA00009819"/>
    </source>
</evidence>
<dbReference type="GO" id="GO:0016682">
    <property type="term" value="F:oxidoreductase activity, acting on diphenols and related substances as donors, oxygen as acceptor"/>
    <property type="evidence" value="ECO:0007669"/>
    <property type="project" value="TreeGrafter"/>
</dbReference>
<evidence type="ECO:0000256" key="7">
    <source>
        <dbReference type="ARBA" id="ARBA00022723"/>
    </source>
</evidence>
<comment type="similarity">
    <text evidence="2 12">Belongs to the cytochrome ubiquinol oxidase subunit 1 family.</text>
</comment>
<dbReference type="PIRSF" id="PIRSF006446">
    <property type="entry name" value="Cyt_quinol_oxidase_1"/>
    <property type="match status" value="1"/>
</dbReference>
<reference evidence="15" key="1">
    <citation type="submission" date="2016-06" db="EMBL/GenBank/DDBJ databases">
        <authorList>
            <person name="Varghese N."/>
            <person name="Submissions Spin"/>
        </authorList>
    </citation>
    <scope>NUCLEOTIDE SEQUENCE [LARGE SCALE GENOMIC DNA]</scope>
    <source>
        <strain evidence="15">DSM 45246</strain>
    </source>
</reference>
<feature type="transmembrane region" description="Helical" evidence="12">
    <location>
        <begin position="103"/>
        <end position="130"/>
    </location>
</feature>
<feature type="transmembrane region" description="Helical" evidence="12">
    <location>
        <begin position="32"/>
        <end position="53"/>
    </location>
</feature>
<dbReference type="AlphaFoldDB" id="A0A1C4WDK5"/>